<dbReference type="eggNOG" id="COG1082">
    <property type="taxonomic scope" value="Bacteria"/>
</dbReference>
<reference evidence="2 3" key="1">
    <citation type="journal article" date="2014" name="BMC Microbiol.">
        <title>The oxygen-independent metabolism of cyclic monoterpenes in Castellaniella defragrans 65Phen.</title>
        <authorList>
            <person name="Petasch J."/>
            <person name="Disch E.M."/>
            <person name="Markert S."/>
            <person name="Becher D."/>
            <person name="Schweder T."/>
            <person name="Huttel B."/>
            <person name="Reinhardt R."/>
            <person name="Harder J."/>
        </authorList>
    </citation>
    <scope>NUCLEOTIDE SEQUENCE [LARGE SCALE GENOMIC DNA]</scope>
    <source>
        <strain evidence="2">65Phen</strain>
    </source>
</reference>
<evidence type="ECO:0000259" key="1">
    <source>
        <dbReference type="Pfam" id="PF01261"/>
    </source>
</evidence>
<evidence type="ECO:0000313" key="3">
    <source>
        <dbReference type="Proteomes" id="UP000019805"/>
    </source>
</evidence>
<keyword evidence="3" id="KW-1185">Reference proteome</keyword>
<dbReference type="InterPro" id="IPR036237">
    <property type="entry name" value="Xyl_isomerase-like_sf"/>
</dbReference>
<dbReference type="AlphaFoldDB" id="W8X044"/>
<organism evidence="2 3">
    <name type="scientific">Castellaniella defragrans (strain DSM 12143 / CCUG 39792 / 65Phen)</name>
    <name type="common">Alcaligenes defragrans</name>
    <dbReference type="NCBI Taxonomy" id="1437824"/>
    <lineage>
        <taxon>Bacteria</taxon>
        <taxon>Pseudomonadati</taxon>
        <taxon>Pseudomonadota</taxon>
        <taxon>Betaproteobacteria</taxon>
        <taxon>Burkholderiales</taxon>
        <taxon>Alcaligenaceae</taxon>
        <taxon>Castellaniella</taxon>
    </lineage>
</organism>
<dbReference type="PANTHER" id="PTHR12110:SF48">
    <property type="entry name" value="BLL3656 PROTEIN"/>
    <property type="match status" value="1"/>
</dbReference>
<evidence type="ECO:0000313" key="2">
    <source>
        <dbReference type="EMBL" id="CDM22632.1"/>
    </source>
</evidence>
<dbReference type="PANTHER" id="PTHR12110">
    <property type="entry name" value="HYDROXYPYRUVATE ISOMERASE"/>
    <property type="match status" value="1"/>
</dbReference>
<dbReference type="STRING" id="1437824.BN940_00756"/>
<accession>W8X044</accession>
<dbReference type="EMBL" id="HG916765">
    <property type="protein sequence ID" value="CDM22632.1"/>
    <property type="molecule type" value="Genomic_DNA"/>
</dbReference>
<keyword evidence="2" id="KW-0413">Isomerase</keyword>
<dbReference type="KEGG" id="cdn:BN940_00756"/>
<dbReference type="Proteomes" id="UP000019805">
    <property type="component" value="Chromosome"/>
</dbReference>
<dbReference type="HOGENOM" id="CLU_035063_4_0_4"/>
<proteinExistence type="predicted"/>
<dbReference type="GO" id="GO:0016853">
    <property type="term" value="F:isomerase activity"/>
    <property type="evidence" value="ECO:0007669"/>
    <property type="project" value="UniProtKB-KW"/>
</dbReference>
<gene>
    <name evidence="2" type="ORF">BN940_00756</name>
</gene>
<dbReference type="InterPro" id="IPR013022">
    <property type="entry name" value="Xyl_isomerase-like_TIM-brl"/>
</dbReference>
<dbReference type="Gene3D" id="3.20.20.150">
    <property type="entry name" value="Divalent-metal-dependent TIM barrel enzymes"/>
    <property type="match status" value="1"/>
</dbReference>
<feature type="domain" description="Xylose isomerase-like TIM barrel" evidence="1">
    <location>
        <begin position="31"/>
        <end position="258"/>
    </location>
</feature>
<dbReference type="Pfam" id="PF01261">
    <property type="entry name" value="AP_endonuc_2"/>
    <property type="match status" value="1"/>
</dbReference>
<protein>
    <submittedName>
        <fullName evidence="2">Sugar phosphate isomerases/epimerases</fullName>
    </submittedName>
</protein>
<name>W8X044_CASD6</name>
<sequence length="276" mass="29907">MDFGFQDLAMALQFSLAHLTVLTCSPVDMIRIAHRTGYDYVSLRLTAVTPTEHVFALQDDPAMMAEVKALLKDTGVRVLDIELARMPPEVEPEAYAAVLDAAAELGAQHILAQLPDPDRARATARFARLCDMARPLDLSIGLEYPSWTETPNLQAAADVVRAAGRPNAGIVVDTLHFDRSRDSLDALRALPREWFRFAQVCDAAAGIPGSAEDLIHTARSERLVPGEGGIDIPGILGALPPIPYSLEIPNDAQVEALGHEAWARRCIEGARRCLGG</sequence>
<dbReference type="InterPro" id="IPR050312">
    <property type="entry name" value="IolE/XylAMocC-like"/>
</dbReference>
<dbReference type="SUPFAM" id="SSF51658">
    <property type="entry name" value="Xylose isomerase-like"/>
    <property type="match status" value="1"/>
</dbReference>